<name>A0A194AGF7_9BACT</name>
<dbReference type="GO" id="GO:0005737">
    <property type="term" value="C:cytoplasm"/>
    <property type="evidence" value="ECO:0007669"/>
    <property type="project" value="InterPro"/>
</dbReference>
<organism evidence="1 2">
    <name type="scientific">Desulfoplanes formicivorans</name>
    <dbReference type="NCBI Taxonomy" id="1592317"/>
    <lineage>
        <taxon>Bacteria</taxon>
        <taxon>Pseudomonadati</taxon>
        <taxon>Thermodesulfobacteriota</taxon>
        <taxon>Desulfovibrionia</taxon>
        <taxon>Desulfovibrionales</taxon>
        <taxon>Desulfoplanaceae</taxon>
        <taxon>Desulfoplanes</taxon>
    </lineage>
</organism>
<sequence>MSDTKYRIKTACPQCGCSAAAVMTEEEIKKRYGDAPNIHMTCDACQAEYEANMAEACPEWDKACQMAKSNT</sequence>
<gene>
    <name evidence="1" type="ORF">DPF_1877</name>
</gene>
<dbReference type="InterPro" id="IPR016154">
    <property type="entry name" value="Heat_shock_Hsp33_C"/>
</dbReference>
<keyword evidence="2" id="KW-1185">Reference proteome</keyword>
<proteinExistence type="predicted"/>
<dbReference type="GO" id="GO:0006457">
    <property type="term" value="P:protein folding"/>
    <property type="evidence" value="ECO:0007669"/>
    <property type="project" value="InterPro"/>
</dbReference>
<dbReference type="EMBL" id="BDFE01000017">
    <property type="protein sequence ID" value="GAU09157.1"/>
    <property type="molecule type" value="Genomic_DNA"/>
</dbReference>
<evidence type="ECO:0000313" key="1">
    <source>
        <dbReference type="EMBL" id="GAU09157.1"/>
    </source>
</evidence>
<dbReference type="GO" id="GO:0051082">
    <property type="term" value="F:unfolded protein binding"/>
    <property type="evidence" value="ECO:0007669"/>
    <property type="project" value="InterPro"/>
</dbReference>
<comment type="caution">
    <text evidence="1">The sequence shown here is derived from an EMBL/GenBank/DDBJ whole genome shotgun (WGS) entry which is preliminary data.</text>
</comment>
<dbReference type="AlphaFoldDB" id="A0A194AGF7"/>
<dbReference type="OrthoDB" id="5421736at2"/>
<accession>A0A194AGF7</accession>
<reference evidence="2" key="1">
    <citation type="submission" date="2016-06" db="EMBL/GenBank/DDBJ databases">
        <title>Draft genome sequence of Desulfoplanes formicivorans strain Pf12B.</title>
        <authorList>
            <person name="Watanabe M."/>
            <person name="Kojima H."/>
            <person name="Fukui M."/>
        </authorList>
    </citation>
    <scope>NUCLEOTIDE SEQUENCE [LARGE SCALE GENOMIC DNA]</scope>
    <source>
        <strain evidence="2">Pf12B</strain>
    </source>
</reference>
<dbReference type="STRING" id="1592317.DPF_1877"/>
<dbReference type="SUPFAM" id="SSF118352">
    <property type="entry name" value="HSP33 redox switch-like"/>
    <property type="match status" value="1"/>
</dbReference>
<protein>
    <submittedName>
        <fullName evidence="1">Uncharacterized protein</fullName>
    </submittedName>
</protein>
<dbReference type="RefSeq" id="WP_069859768.1">
    <property type="nucleotide sequence ID" value="NZ_BDFE01000017.1"/>
</dbReference>
<evidence type="ECO:0000313" key="2">
    <source>
        <dbReference type="Proteomes" id="UP000095200"/>
    </source>
</evidence>
<dbReference type="Proteomes" id="UP000095200">
    <property type="component" value="Unassembled WGS sequence"/>
</dbReference>